<dbReference type="HOGENOM" id="CLU_1471574_0_0_1"/>
<proteinExistence type="predicted"/>
<dbReference type="AlphaFoldDB" id="S8E6D0"/>
<organism evidence="2 3">
    <name type="scientific">Fomitopsis schrenkii</name>
    <name type="common">Brown rot fungus</name>
    <dbReference type="NCBI Taxonomy" id="2126942"/>
    <lineage>
        <taxon>Eukaryota</taxon>
        <taxon>Fungi</taxon>
        <taxon>Dikarya</taxon>
        <taxon>Basidiomycota</taxon>
        <taxon>Agaricomycotina</taxon>
        <taxon>Agaricomycetes</taxon>
        <taxon>Polyporales</taxon>
        <taxon>Fomitopsis</taxon>
    </lineage>
</organism>
<name>S8E6D0_FOMSC</name>
<gene>
    <name evidence="2" type="ORF">FOMPIDRAFT_1049396</name>
</gene>
<accession>S8E6D0</accession>
<protein>
    <submittedName>
        <fullName evidence="2">Uncharacterized protein</fullName>
    </submittedName>
</protein>
<feature type="chain" id="PRO_5004562795" evidence="1">
    <location>
        <begin position="20"/>
        <end position="185"/>
    </location>
</feature>
<evidence type="ECO:0000256" key="1">
    <source>
        <dbReference type="SAM" id="SignalP"/>
    </source>
</evidence>
<sequence length="185" mass="20566">MTLFASLMLAAVQAFAGNAANFLDRTLEWPWYAFWVQAFYGAVDPTKVIAGPQYEIVKKLLTNDGKHRMKKKIPDFVLHYLDGFPLDHGIDNIRRVTNHQELSQFYMGRFTLTKSILLAVCEIKALPDGKDIPAGDSFQAVLATHVRNAQWEARMGARGQASLYLASHRGIGSVVAIAAFGPHFS</sequence>
<evidence type="ECO:0000313" key="2">
    <source>
        <dbReference type="EMBL" id="EPT00622.1"/>
    </source>
</evidence>
<evidence type="ECO:0000313" key="3">
    <source>
        <dbReference type="Proteomes" id="UP000015241"/>
    </source>
</evidence>
<dbReference type="EMBL" id="KE504147">
    <property type="protein sequence ID" value="EPT00622.1"/>
    <property type="molecule type" value="Genomic_DNA"/>
</dbReference>
<dbReference type="InParanoid" id="S8E6D0"/>
<keyword evidence="1" id="KW-0732">Signal</keyword>
<reference evidence="2 3" key="1">
    <citation type="journal article" date="2012" name="Science">
        <title>The Paleozoic origin of enzymatic lignin decomposition reconstructed from 31 fungal genomes.</title>
        <authorList>
            <person name="Floudas D."/>
            <person name="Binder M."/>
            <person name="Riley R."/>
            <person name="Barry K."/>
            <person name="Blanchette R.A."/>
            <person name="Henrissat B."/>
            <person name="Martinez A.T."/>
            <person name="Otillar R."/>
            <person name="Spatafora J.W."/>
            <person name="Yadav J.S."/>
            <person name="Aerts A."/>
            <person name="Benoit I."/>
            <person name="Boyd A."/>
            <person name="Carlson A."/>
            <person name="Copeland A."/>
            <person name="Coutinho P.M."/>
            <person name="de Vries R.P."/>
            <person name="Ferreira P."/>
            <person name="Findley K."/>
            <person name="Foster B."/>
            <person name="Gaskell J."/>
            <person name="Glotzer D."/>
            <person name="Gorecki P."/>
            <person name="Heitman J."/>
            <person name="Hesse C."/>
            <person name="Hori C."/>
            <person name="Igarashi K."/>
            <person name="Jurgens J.A."/>
            <person name="Kallen N."/>
            <person name="Kersten P."/>
            <person name="Kohler A."/>
            <person name="Kuees U."/>
            <person name="Kumar T.K.A."/>
            <person name="Kuo A."/>
            <person name="LaButti K."/>
            <person name="Larrondo L.F."/>
            <person name="Lindquist E."/>
            <person name="Ling A."/>
            <person name="Lombard V."/>
            <person name="Lucas S."/>
            <person name="Lundell T."/>
            <person name="Martin R."/>
            <person name="McLaughlin D.J."/>
            <person name="Morgenstern I."/>
            <person name="Morin E."/>
            <person name="Murat C."/>
            <person name="Nagy L.G."/>
            <person name="Nolan M."/>
            <person name="Ohm R.A."/>
            <person name="Patyshakuliyeva A."/>
            <person name="Rokas A."/>
            <person name="Ruiz-Duenas F.J."/>
            <person name="Sabat G."/>
            <person name="Salamov A."/>
            <person name="Samejima M."/>
            <person name="Schmutz J."/>
            <person name="Slot J.C."/>
            <person name="St John F."/>
            <person name="Stenlid J."/>
            <person name="Sun H."/>
            <person name="Sun S."/>
            <person name="Syed K."/>
            <person name="Tsang A."/>
            <person name="Wiebenga A."/>
            <person name="Young D."/>
            <person name="Pisabarro A."/>
            <person name="Eastwood D.C."/>
            <person name="Martin F."/>
            <person name="Cullen D."/>
            <person name="Grigoriev I.V."/>
            <person name="Hibbett D.S."/>
        </authorList>
    </citation>
    <scope>NUCLEOTIDE SEQUENCE</scope>
    <source>
        <strain evidence="3">FP-58527</strain>
    </source>
</reference>
<feature type="signal peptide" evidence="1">
    <location>
        <begin position="1"/>
        <end position="19"/>
    </location>
</feature>
<keyword evidence="3" id="KW-1185">Reference proteome</keyword>
<dbReference type="Proteomes" id="UP000015241">
    <property type="component" value="Unassembled WGS sequence"/>
</dbReference>
<dbReference type="OrthoDB" id="2803081at2759"/>
<feature type="non-terminal residue" evidence="2">
    <location>
        <position position="185"/>
    </location>
</feature>